<dbReference type="OMA" id="AFIDHHP"/>
<dbReference type="SMART" id="SM00091">
    <property type="entry name" value="PAS"/>
    <property type="match status" value="2"/>
</dbReference>
<gene>
    <name evidence="23" type="ORF">chiPu_0012338</name>
</gene>
<dbReference type="GO" id="GO:0006355">
    <property type="term" value="P:regulation of DNA-templated transcription"/>
    <property type="evidence" value="ECO:0007669"/>
    <property type="project" value="InterPro"/>
</dbReference>
<evidence type="ECO:0000256" key="19">
    <source>
        <dbReference type="ARBA" id="ARBA00071822"/>
    </source>
</evidence>
<dbReference type="GO" id="GO:0005524">
    <property type="term" value="F:ATP binding"/>
    <property type="evidence" value="ECO:0007669"/>
    <property type="project" value="UniProtKB-UniRule"/>
</dbReference>
<dbReference type="EC" id="2.7.11.1" evidence="4"/>
<evidence type="ECO:0000256" key="1">
    <source>
        <dbReference type="ARBA" id="ARBA00004123"/>
    </source>
</evidence>
<dbReference type="EMBL" id="BEZZ01000549">
    <property type="protein sequence ID" value="GCC33867.1"/>
    <property type="molecule type" value="Genomic_DNA"/>
</dbReference>
<evidence type="ECO:0000259" key="22">
    <source>
        <dbReference type="PROSITE" id="PS50011"/>
    </source>
</evidence>
<evidence type="ECO:0000256" key="13">
    <source>
        <dbReference type="ARBA" id="ARBA00022990"/>
    </source>
</evidence>
<feature type="region of interest" description="Disordered" evidence="21">
    <location>
        <begin position="798"/>
        <end position="831"/>
    </location>
</feature>
<evidence type="ECO:0000313" key="24">
    <source>
        <dbReference type="Proteomes" id="UP000287033"/>
    </source>
</evidence>
<comment type="caution">
    <text evidence="23">The sequence shown here is derived from an EMBL/GenBank/DDBJ whole genome shotgun (WGS) entry which is preliminary data.</text>
</comment>
<proteinExistence type="inferred from homology"/>
<evidence type="ECO:0000256" key="4">
    <source>
        <dbReference type="ARBA" id="ARBA00012513"/>
    </source>
</evidence>
<comment type="similarity">
    <text evidence="3">Belongs to the protein kinase superfamily. CAMK Ser/Thr protein kinase family.</text>
</comment>
<evidence type="ECO:0000256" key="18">
    <source>
        <dbReference type="ARBA" id="ARBA00053825"/>
    </source>
</evidence>
<keyword evidence="6" id="KW-0723">Serine/threonine-protein kinase</keyword>
<evidence type="ECO:0000256" key="11">
    <source>
        <dbReference type="ARBA" id="ARBA00022777"/>
    </source>
</evidence>
<dbReference type="Pfam" id="PF00989">
    <property type="entry name" value="PAS"/>
    <property type="match status" value="1"/>
</dbReference>
<dbReference type="PROSITE" id="PS50011">
    <property type="entry name" value="PROTEIN_KINASE_DOM"/>
    <property type="match status" value="1"/>
</dbReference>
<dbReference type="Gene3D" id="1.10.510.10">
    <property type="entry name" value="Transferase(Phosphotransferase) domain 1"/>
    <property type="match status" value="1"/>
</dbReference>
<dbReference type="InterPro" id="IPR011009">
    <property type="entry name" value="Kinase-like_dom_sf"/>
</dbReference>
<dbReference type="GO" id="GO:0008289">
    <property type="term" value="F:lipid binding"/>
    <property type="evidence" value="ECO:0007669"/>
    <property type="project" value="UniProtKB-KW"/>
</dbReference>
<keyword evidence="24" id="KW-1185">Reference proteome</keyword>
<dbReference type="PROSITE" id="PS00107">
    <property type="entry name" value="PROTEIN_KINASE_ATP"/>
    <property type="match status" value="1"/>
</dbReference>
<dbReference type="Proteomes" id="UP000287033">
    <property type="component" value="Unassembled WGS sequence"/>
</dbReference>
<accession>A0A401STX9</accession>
<evidence type="ECO:0000256" key="21">
    <source>
        <dbReference type="SAM" id="MobiDB-lite"/>
    </source>
</evidence>
<evidence type="ECO:0000256" key="10">
    <source>
        <dbReference type="ARBA" id="ARBA00022741"/>
    </source>
</evidence>
<keyword evidence="10 20" id="KW-0547">Nucleotide-binding</keyword>
<dbReference type="FunFam" id="3.30.450.20:FF:000059">
    <property type="entry name" value="PAS domain containing serine/threonine kinase"/>
    <property type="match status" value="1"/>
</dbReference>
<name>A0A401STX9_CHIPU</name>
<protein>
    <recommendedName>
        <fullName evidence="19">PAS domain-containing serine/threonine-protein kinase</fullName>
        <ecNumber evidence="4">2.7.11.1</ecNumber>
    </recommendedName>
</protein>
<evidence type="ECO:0000256" key="14">
    <source>
        <dbReference type="ARBA" id="ARBA00023121"/>
    </source>
</evidence>
<dbReference type="Pfam" id="PF00069">
    <property type="entry name" value="Pkinase"/>
    <property type="match status" value="1"/>
</dbReference>
<keyword evidence="5" id="KW-0963">Cytoplasm</keyword>
<dbReference type="OrthoDB" id="10252171at2759"/>
<dbReference type="InterPro" id="IPR008271">
    <property type="entry name" value="Ser/Thr_kinase_AS"/>
</dbReference>
<keyword evidence="15" id="KW-0539">Nucleus</keyword>
<sequence length="1376" mass="151489">MESRLLGSFDRKYRALSPCDSLEKGKRMRAALFGLEKKLNDSFDFSKTFPRLAKPALRKVPPGTHWNLESFTGESLNSYSYSSVASRNLLVTDLSGSISCPGPGSASNISSNFWNLLGSDGNSTLPAAVRNPNKAILTIDGLTTEILVANDMACKLLCYSSKELIGQKLSLLVSKSSHELEEVLNEEHPELDGRVVTISGKVIDIISSSGVEIPVSVWMKRMTGEDRQCCVVVMEPVERLTASVTFTGSGRIVSCDASFAYLHGYTSTDEVIGFAITDLIPSIKIPSSCTKIPKNLKIQRAAGRAKDGTTFPLSIKLNDKGLQGPSSEDHQPPHPPDLSYAAVSGEDDVNQKVVFSGVVWVFTTISGLITLLPDGTIHSLNNNFALMLFGYESRELQGKNITFLIPGFYDYMDPIDDGFIPLPLLDDCSQEVEVCRNGEASEGECHSYSVLSDNVEDPSPLLAGDTGLLQQQQEQCGHELSVSIFTGTISRLDADGSLPSTMSSPKVTSTPSNRPGSDNTNEQIVAQTDQCYTMGENSNSLLLSESRTGTQDHFIMQSTTSHWPKQTESISFCSDEVRPEESQEILCPKDLTETISVASATVCEGVSPFPRSPVLNPLRSTFGTPTCLPGDEIHRLNGNCNFIREHHSKVYDSPGTPALDEALPGNRTCTYRTLENKYDECDFISNNCISGKCNTLGTANKVGLCSHSLSLLPDDLKEQMSACNSISLDRLNRQIKLSSRQCSQSGTEAVNASDADVNQILSGFKDLELSSDSELVSIDRSCTSCATSELLRTPSPYVIDSDLEPEAERSSTGSPAADLEEPMMMGTSSCSDQSGKLTSCCVTASEQVADPMLVGDLPEGSIYSQDRHYNNEMMSSSELSLWHSPYLEMSESKDVLEGHVTSTPIAKKQLKSQASVGPNNEIYEGNYTGNCYHRDGSRLCIVFQVKCLHLQDGGKLYCVWVVRDHIQSRREAALKSLLMSTLNTTSLSADHSLSLGEAIIETARSNGLKSSEELEAMKACEGEYSEYYNTLSPLGKGAFGFVWTASQKLTKQEVVVKFIRKDKIVEDCWVDDVDLGRVSQEIAILARLNHPNIIKVLDVFENLDFFQLVMEKHGVGLDLFEFIDQQPDLDEPLASFIFRQIVAAVDYLHSKCILHRDIKDENVIIDEDFTVKLIDFGSAVNLEPGKVFHTFYGTIEYCSPEVLMGNPYSGPELEIWSLGVTLYTLVFAENPFSDVEETVAAKLKPPFQVSDEFMKLVSWMLQPDPHQRLSLEELMKNSWVIQPVNLALYTWEEVYSSKGRLSRNRSAMVGENCQDFKTSLKLAGRRSEVCANEDHLLDGHGCCEHYGSDEENVNHQTLPSSEELQADLLEYLLSQD</sequence>
<evidence type="ECO:0000256" key="2">
    <source>
        <dbReference type="ARBA" id="ARBA00004496"/>
    </source>
</evidence>
<dbReference type="GO" id="GO:0005634">
    <property type="term" value="C:nucleus"/>
    <property type="evidence" value="ECO:0007669"/>
    <property type="project" value="UniProtKB-SubCell"/>
</dbReference>
<organism evidence="23 24">
    <name type="scientific">Chiloscyllium punctatum</name>
    <name type="common">Brownbanded bambooshark</name>
    <name type="synonym">Hemiscyllium punctatum</name>
    <dbReference type="NCBI Taxonomy" id="137246"/>
    <lineage>
        <taxon>Eukaryota</taxon>
        <taxon>Metazoa</taxon>
        <taxon>Chordata</taxon>
        <taxon>Craniata</taxon>
        <taxon>Vertebrata</taxon>
        <taxon>Chondrichthyes</taxon>
        <taxon>Elasmobranchii</taxon>
        <taxon>Galeomorphii</taxon>
        <taxon>Galeoidea</taxon>
        <taxon>Orectolobiformes</taxon>
        <taxon>Hemiscylliidae</taxon>
        <taxon>Chiloscyllium</taxon>
    </lineage>
</organism>
<evidence type="ECO:0000256" key="8">
    <source>
        <dbReference type="ARBA" id="ARBA00022679"/>
    </source>
</evidence>
<dbReference type="InterPro" id="IPR000014">
    <property type="entry name" value="PAS"/>
</dbReference>
<keyword evidence="11" id="KW-0418">Kinase</keyword>
<keyword evidence="9" id="KW-0677">Repeat</keyword>
<dbReference type="PROSITE" id="PS00108">
    <property type="entry name" value="PROTEIN_KINASE_ST"/>
    <property type="match status" value="1"/>
</dbReference>
<dbReference type="Gene3D" id="3.30.200.20">
    <property type="entry name" value="Phosphorylase Kinase, domain 1"/>
    <property type="match status" value="1"/>
</dbReference>
<dbReference type="GO" id="GO:0004674">
    <property type="term" value="F:protein serine/threonine kinase activity"/>
    <property type="evidence" value="ECO:0007669"/>
    <property type="project" value="UniProtKB-KW"/>
</dbReference>
<evidence type="ECO:0000256" key="3">
    <source>
        <dbReference type="ARBA" id="ARBA00006692"/>
    </source>
</evidence>
<evidence type="ECO:0000313" key="23">
    <source>
        <dbReference type="EMBL" id="GCC33867.1"/>
    </source>
</evidence>
<evidence type="ECO:0000256" key="20">
    <source>
        <dbReference type="PROSITE-ProRule" id="PRU10141"/>
    </source>
</evidence>
<evidence type="ECO:0000256" key="7">
    <source>
        <dbReference type="ARBA" id="ARBA00022553"/>
    </source>
</evidence>
<comment type="function">
    <text evidence="18">Serine/threonine-protein kinase involved in energy homeostasis and protein translation. Phosphorylates EEF1A1, GYS1, PDX1 and RPS6. Probably plays a role under changing environmental conditions (oxygen, glucose, nutrition), rather than under standard conditions. Acts as a sensor involved in energy homeostasis: regulates glycogen synthase synthesis by mediating phosphorylation of GYS1, leading to GYS1 inactivation. May be involved in glucose-stimulated insulin production in pancreas and regulation of glucagon secretion by glucose in alpha cells; however such data require additional evidences. May play a role in regulation of protein translation by phosphorylating EEF1A1, leading to increase translation efficiency. May also participate in respiratory regulation.</text>
</comment>
<dbReference type="InterPro" id="IPR000719">
    <property type="entry name" value="Prot_kinase_dom"/>
</dbReference>
<dbReference type="GO" id="GO:0035556">
    <property type="term" value="P:intracellular signal transduction"/>
    <property type="evidence" value="ECO:0007669"/>
    <property type="project" value="TreeGrafter"/>
</dbReference>
<keyword evidence="13" id="KW-0007">Acetylation</keyword>
<comment type="catalytic activity">
    <reaction evidence="16">
        <text>L-threonyl-[protein] + ATP = O-phospho-L-threonyl-[protein] + ADP + H(+)</text>
        <dbReference type="Rhea" id="RHEA:46608"/>
        <dbReference type="Rhea" id="RHEA-COMP:11060"/>
        <dbReference type="Rhea" id="RHEA-COMP:11605"/>
        <dbReference type="ChEBI" id="CHEBI:15378"/>
        <dbReference type="ChEBI" id="CHEBI:30013"/>
        <dbReference type="ChEBI" id="CHEBI:30616"/>
        <dbReference type="ChEBI" id="CHEBI:61977"/>
        <dbReference type="ChEBI" id="CHEBI:456216"/>
        <dbReference type="EC" id="2.7.11.1"/>
    </reaction>
</comment>
<dbReference type="Pfam" id="PF13426">
    <property type="entry name" value="PAS_9"/>
    <property type="match status" value="2"/>
</dbReference>
<dbReference type="GO" id="GO:0045719">
    <property type="term" value="P:negative regulation of glycogen biosynthetic process"/>
    <property type="evidence" value="ECO:0007669"/>
    <property type="project" value="TreeGrafter"/>
</dbReference>
<dbReference type="FunFam" id="1.10.510.10:FF:000351">
    <property type="entry name" value="PAS domain-containing serine/threonine-protein kinase"/>
    <property type="match status" value="1"/>
</dbReference>
<dbReference type="STRING" id="137246.A0A401STX9"/>
<feature type="binding site" evidence="20">
    <location>
        <position position="1061"/>
    </location>
    <ligand>
        <name>ATP</name>
        <dbReference type="ChEBI" id="CHEBI:30616"/>
    </ligand>
</feature>
<dbReference type="Gene3D" id="3.30.450.20">
    <property type="entry name" value="PAS domain"/>
    <property type="match status" value="1"/>
</dbReference>
<feature type="domain" description="Protein kinase" evidence="22">
    <location>
        <begin position="1028"/>
        <end position="1280"/>
    </location>
</feature>
<dbReference type="CDD" id="cd00130">
    <property type="entry name" value="PAS"/>
    <property type="match status" value="1"/>
</dbReference>
<keyword evidence="8" id="KW-0808">Transferase</keyword>
<evidence type="ECO:0000256" key="9">
    <source>
        <dbReference type="ARBA" id="ARBA00022737"/>
    </source>
</evidence>
<keyword evidence="12 20" id="KW-0067">ATP-binding</keyword>
<comment type="subcellular location">
    <subcellularLocation>
        <location evidence="2">Cytoplasm</location>
    </subcellularLocation>
    <subcellularLocation>
        <location evidence="1">Nucleus</location>
    </subcellularLocation>
</comment>
<keyword evidence="14" id="KW-0446">Lipid-binding</keyword>
<feature type="compositionally biased region" description="Polar residues" evidence="21">
    <location>
        <begin position="498"/>
        <end position="521"/>
    </location>
</feature>
<keyword evidence="7" id="KW-0597">Phosphoprotein</keyword>
<dbReference type="GO" id="GO:0005829">
    <property type="term" value="C:cytosol"/>
    <property type="evidence" value="ECO:0007669"/>
    <property type="project" value="TreeGrafter"/>
</dbReference>
<evidence type="ECO:0000256" key="17">
    <source>
        <dbReference type="ARBA" id="ARBA00048679"/>
    </source>
</evidence>
<dbReference type="SMART" id="SM00220">
    <property type="entry name" value="S_TKc"/>
    <property type="match status" value="1"/>
</dbReference>
<dbReference type="InterPro" id="IPR013767">
    <property type="entry name" value="PAS_fold"/>
</dbReference>
<evidence type="ECO:0000256" key="5">
    <source>
        <dbReference type="ARBA" id="ARBA00022490"/>
    </source>
</evidence>
<dbReference type="SUPFAM" id="SSF55785">
    <property type="entry name" value="PYP-like sensor domain (PAS domain)"/>
    <property type="match status" value="1"/>
</dbReference>
<feature type="region of interest" description="Disordered" evidence="21">
    <location>
        <begin position="495"/>
        <end position="521"/>
    </location>
</feature>
<dbReference type="SUPFAM" id="SSF56112">
    <property type="entry name" value="Protein kinase-like (PK-like)"/>
    <property type="match status" value="1"/>
</dbReference>
<dbReference type="InterPro" id="IPR035965">
    <property type="entry name" value="PAS-like_dom_sf"/>
</dbReference>
<dbReference type="PANTHER" id="PTHR24346">
    <property type="entry name" value="MAP/MICROTUBULE AFFINITY-REGULATING KINASE"/>
    <property type="match status" value="1"/>
</dbReference>
<evidence type="ECO:0000256" key="15">
    <source>
        <dbReference type="ARBA" id="ARBA00023242"/>
    </source>
</evidence>
<comment type="catalytic activity">
    <reaction evidence="17">
        <text>L-seryl-[protein] + ATP = O-phospho-L-seryl-[protein] + ADP + H(+)</text>
        <dbReference type="Rhea" id="RHEA:17989"/>
        <dbReference type="Rhea" id="RHEA-COMP:9863"/>
        <dbReference type="Rhea" id="RHEA-COMP:11604"/>
        <dbReference type="ChEBI" id="CHEBI:15378"/>
        <dbReference type="ChEBI" id="CHEBI:29999"/>
        <dbReference type="ChEBI" id="CHEBI:30616"/>
        <dbReference type="ChEBI" id="CHEBI:83421"/>
        <dbReference type="ChEBI" id="CHEBI:456216"/>
        <dbReference type="EC" id="2.7.11.1"/>
    </reaction>
</comment>
<evidence type="ECO:0000256" key="12">
    <source>
        <dbReference type="ARBA" id="ARBA00022840"/>
    </source>
</evidence>
<dbReference type="FunFam" id="3.30.200.20:FF:000346">
    <property type="entry name" value="PAS domain-containing serine/threonine-protein kinase"/>
    <property type="match status" value="1"/>
</dbReference>
<evidence type="ECO:0000256" key="6">
    <source>
        <dbReference type="ARBA" id="ARBA00022527"/>
    </source>
</evidence>
<dbReference type="PANTHER" id="PTHR24346:SF51">
    <property type="entry name" value="PAS DOMAIN-CONTAINING SERINE_THREONINE-PROTEIN KINASE"/>
    <property type="match status" value="1"/>
</dbReference>
<reference evidence="23 24" key="1">
    <citation type="journal article" date="2018" name="Nat. Ecol. Evol.">
        <title>Shark genomes provide insights into elasmobranch evolution and the origin of vertebrates.</title>
        <authorList>
            <person name="Hara Y"/>
            <person name="Yamaguchi K"/>
            <person name="Onimaru K"/>
            <person name="Kadota M"/>
            <person name="Koyanagi M"/>
            <person name="Keeley SD"/>
            <person name="Tatsumi K"/>
            <person name="Tanaka K"/>
            <person name="Motone F"/>
            <person name="Kageyama Y"/>
            <person name="Nozu R"/>
            <person name="Adachi N"/>
            <person name="Nishimura O"/>
            <person name="Nakagawa R"/>
            <person name="Tanegashima C"/>
            <person name="Kiyatake I"/>
            <person name="Matsumoto R"/>
            <person name="Murakumo K"/>
            <person name="Nishida K"/>
            <person name="Terakita A"/>
            <person name="Kuratani S"/>
            <person name="Sato K"/>
            <person name="Hyodo S Kuraku.S."/>
        </authorList>
    </citation>
    <scope>NUCLEOTIDE SEQUENCE [LARGE SCALE GENOMIC DNA]</scope>
</reference>
<evidence type="ECO:0000256" key="16">
    <source>
        <dbReference type="ARBA" id="ARBA00047899"/>
    </source>
</evidence>
<dbReference type="InterPro" id="IPR017441">
    <property type="entry name" value="Protein_kinase_ATP_BS"/>
</dbReference>